<dbReference type="Proteomes" id="UP001055439">
    <property type="component" value="Chromosome 6"/>
</dbReference>
<name>A0A9E7G7S5_9LILI</name>
<accession>A0A9E7G7S5</accession>
<protein>
    <submittedName>
        <fullName evidence="1">Uncharacterized protein</fullName>
    </submittedName>
</protein>
<sequence length="72" mass="8387">MLSHIRVLRAEENPLEVPPRHLAEMGAQAVVQYMSEYVKVRPSKSKMSCAQFCFYSRPNKRKRGGFVYVNRL</sequence>
<dbReference type="AlphaFoldDB" id="A0A9E7G7S5"/>
<keyword evidence="2" id="KW-1185">Reference proteome</keyword>
<gene>
    <name evidence="1" type="ORF">MUK42_06026</name>
</gene>
<proteinExistence type="predicted"/>
<dbReference type="EMBL" id="CP097508">
    <property type="protein sequence ID" value="URE09330.1"/>
    <property type="molecule type" value="Genomic_DNA"/>
</dbReference>
<evidence type="ECO:0000313" key="2">
    <source>
        <dbReference type="Proteomes" id="UP001055439"/>
    </source>
</evidence>
<evidence type="ECO:0000313" key="1">
    <source>
        <dbReference type="EMBL" id="URE09330.1"/>
    </source>
</evidence>
<reference evidence="1" key="1">
    <citation type="submission" date="2022-05" db="EMBL/GenBank/DDBJ databases">
        <title>The Musa troglodytarum L. genome provides insights into the mechanism of non-climacteric behaviour and enrichment of carotenoids.</title>
        <authorList>
            <person name="Wang J."/>
        </authorList>
    </citation>
    <scope>NUCLEOTIDE SEQUENCE</scope>
    <source>
        <tissue evidence="1">Leaf</tissue>
    </source>
</reference>
<organism evidence="1 2">
    <name type="scientific">Musa troglodytarum</name>
    <name type="common">fe'i banana</name>
    <dbReference type="NCBI Taxonomy" id="320322"/>
    <lineage>
        <taxon>Eukaryota</taxon>
        <taxon>Viridiplantae</taxon>
        <taxon>Streptophyta</taxon>
        <taxon>Embryophyta</taxon>
        <taxon>Tracheophyta</taxon>
        <taxon>Spermatophyta</taxon>
        <taxon>Magnoliopsida</taxon>
        <taxon>Liliopsida</taxon>
        <taxon>Zingiberales</taxon>
        <taxon>Musaceae</taxon>
        <taxon>Musa</taxon>
    </lineage>
</organism>
<dbReference type="OrthoDB" id="1668230at2759"/>